<reference evidence="1" key="1">
    <citation type="journal article" date="2020" name="mSystems">
        <title>Genome- and Community-Level Interaction Insights into Carbon Utilization and Element Cycling Functions of Hydrothermarchaeota in Hydrothermal Sediment.</title>
        <authorList>
            <person name="Zhou Z."/>
            <person name="Liu Y."/>
            <person name="Xu W."/>
            <person name="Pan J."/>
            <person name="Luo Z.H."/>
            <person name="Li M."/>
        </authorList>
    </citation>
    <scope>NUCLEOTIDE SEQUENCE [LARGE SCALE GENOMIC DNA]</scope>
    <source>
        <strain evidence="1">SpSt-1116</strain>
    </source>
</reference>
<evidence type="ECO:0000313" key="1">
    <source>
        <dbReference type="EMBL" id="HHQ79970.1"/>
    </source>
</evidence>
<keyword evidence="1" id="KW-0378">Hydrolase</keyword>
<dbReference type="SUPFAM" id="SSF56281">
    <property type="entry name" value="Metallo-hydrolase/oxidoreductase"/>
    <property type="match status" value="1"/>
</dbReference>
<dbReference type="Gene3D" id="3.60.15.10">
    <property type="entry name" value="Ribonuclease Z/Hydroxyacylglutathione hydrolase-like"/>
    <property type="match status" value="1"/>
</dbReference>
<accession>A0A7J3ZKI7</accession>
<protein>
    <submittedName>
        <fullName evidence="1">Zn-dependent hydrolase</fullName>
    </submittedName>
</protein>
<dbReference type="PANTHER" id="PTHR39189">
    <property type="entry name" value="UPF0173 METAL-DEPENDENT HYDROLASE YTKL"/>
    <property type="match status" value="1"/>
</dbReference>
<organism evidence="1">
    <name type="scientific">Fervidicoccus fontis</name>
    <dbReference type="NCBI Taxonomy" id="683846"/>
    <lineage>
        <taxon>Archaea</taxon>
        <taxon>Thermoproteota</taxon>
        <taxon>Thermoprotei</taxon>
        <taxon>Fervidicoccales</taxon>
        <taxon>Fervidicoccaceae</taxon>
        <taxon>Fervidicoccus</taxon>
    </lineage>
</organism>
<name>A0A7J3ZKI7_9CREN</name>
<sequence length="254" mass="28244">MDEGKRQKAGRSGCVRIEFHGHSCISIRWKDLTIVIDPHDGGSIGLARPNVKADVVLVTHNHFDHNAVEVVSHERTIVVQELVGEKHVVVGEHRFSVSGYRVPHDREGGKRRGMTSAYKLSLDAITLVHLGDIGAIPDSSVLESLATPRPDVLFIPVGGVYTIEPYEAWELVEKINPCYAVPMHYWVPGCMLPLYPVHDFILLARTGRIEVEGEFTYCGGACENAKSKILFFKRMATLEVTKEELPYTNEAVST</sequence>
<dbReference type="PANTHER" id="PTHR39189:SF1">
    <property type="entry name" value="UPF0173 METAL-DEPENDENT HYDROLASE YTKL"/>
    <property type="match status" value="1"/>
</dbReference>
<gene>
    <name evidence="1" type="ORF">ENM78_00675</name>
</gene>
<comment type="caution">
    <text evidence="1">The sequence shown here is derived from an EMBL/GenBank/DDBJ whole genome shotgun (WGS) entry which is preliminary data.</text>
</comment>
<dbReference type="GO" id="GO:0016787">
    <property type="term" value="F:hydrolase activity"/>
    <property type="evidence" value="ECO:0007669"/>
    <property type="project" value="UniProtKB-KW"/>
</dbReference>
<proteinExistence type="predicted"/>
<dbReference type="InterPro" id="IPR036866">
    <property type="entry name" value="RibonucZ/Hydroxyglut_hydro"/>
</dbReference>
<dbReference type="Pfam" id="PF13483">
    <property type="entry name" value="Lactamase_B_3"/>
    <property type="match status" value="1"/>
</dbReference>
<dbReference type="AlphaFoldDB" id="A0A7J3ZKI7"/>
<dbReference type="EMBL" id="DRZC01000012">
    <property type="protein sequence ID" value="HHQ79970.1"/>
    <property type="molecule type" value="Genomic_DNA"/>
</dbReference>